<reference evidence="1" key="1">
    <citation type="submission" date="2021-06" db="EMBL/GenBank/DDBJ databases">
        <authorList>
            <person name="Kallberg Y."/>
            <person name="Tangrot J."/>
            <person name="Rosling A."/>
        </authorList>
    </citation>
    <scope>NUCLEOTIDE SEQUENCE</scope>
    <source>
        <strain evidence="1">MA461A</strain>
    </source>
</reference>
<name>A0ACA9SZI7_9GLOM</name>
<proteinExistence type="predicted"/>
<keyword evidence="2" id="KW-1185">Reference proteome</keyword>
<feature type="non-terminal residue" evidence="1">
    <location>
        <position position="1"/>
    </location>
</feature>
<sequence>KLVAIIQKNDEFFEVGGMICKEIDIPTTSIKTAKDEKKKI</sequence>
<organism evidence="1 2">
    <name type="scientific">Racocetra persica</name>
    <dbReference type="NCBI Taxonomy" id="160502"/>
    <lineage>
        <taxon>Eukaryota</taxon>
        <taxon>Fungi</taxon>
        <taxon>Fungi incertae sedis</taxon>
        <taxon>Mucoromycota</taxon>
        <taxon>Glomeromycotina</taxon>
        <taxon>Glomeromycetes</taxon>
        <taxon>Diversisporales</taxon>
        <taxon>Gigasporaceae</taxon>
        <taxon>Racocetra</taxon>
    </lineage>
</organism>
<dbReference type="EMBL" id="CAJVQC010167931">
    <property type="protein sequence ID" value="CAG8849887.1"/>
    <property type="molecule type" value="Genomic_DNA"/>
</dbReference>
<gene>
    <name evidence="1" type="ORF">RPERSI_LOCUS35819</name>
</gene>
<evidence type="ECO:0000313" key="1">
    <source>
        <dbReference type="EMBL" id="CAG8849887.1"/>
    </source>
</evidence>
<dbReference type="Proteomes" id="UP000789920">
    <property type="component" value="Unassembled WGS sequence"/>
</dbReference>
<protein>
    <submittedName>
        <fullName evidence="1">13774_t:CDS:1</fullName>
    </submittedName>
</protein>
<evidence type="ECO:0000313" key="2">
    <source>
        <dbReference type="Proteomes" id="UP000789920"/>
    </source>
</evidence>
<comment type="caution">
    <text evidence="1">The sequence shown here is derived from an EMBL/GenBank/DDBJ whole genome shotgun (WGS) entry which is preliminary data.</text>
</comment>
<accession>A0ACA9SZI7</accession>